<dbReference type="OrthoDB" id="244107at2759"/>
<feature type="repeat" description="CHCR" evidence="3">
    <location>
        <begin position="942"/>
        <end position="1040"/>
    </location>
</feature>
<dbReference type="HOGENOM" id="CLU_001285_0_0_1"/>
<dbReference type="EMBL" id="ACYE01000175">
    <property type="protein sequence ID" value="EFE41885.1"/>
    <property type="molecule type" value="Genomic_DNA"/>
</dbReference>
<dbReference type="GO" id="GO:0006623">
    <property type="term" value="P:protein targeting to vacuole"/>
    <property type="evidence" value="ECO:0007669"/>
    <property type="project" value="InterPro"/>
</dbReference>
<feature type="region of interest" description="Disordered" evidence="4">
    <location>
        <begin position="618"/>
        <end position="663"/>
    </location>
</feature>
<dbReference type="PANTHER" id="PTHR12616:SF1">
    <property type="entry name" value="VACUOLAR PROTEIN SORTING-ASSOCIATED PROTEIN 41 HOMOLOG"/>
    <property type="match status" value="1"/>
</dbReference>
<dbReference type="Gene3D" id="2.130.10.10">
    <property type="entry name" value="YVTN repeat-like/Quinoprotein amine dehydrogenase"/>
    <property type="match status" value="1"/>
</dbReference>
<proteinExistence type="predicted"/>
<dbReference type="Pfam" id="PF23556">
    <property type="entry name" value="TPR_Vps41"/>
    <property type="match status" value="2"/>
</dbReference>
<dbReference type="PROSITE" id="PS50236">
    <property type="entry name" value="CHCR"/>
    <property type="match status" value="1"/>
</dbReference>
<dbReference type="InterPro" id="IPR057780">
    <property type="entry name" value="Beta-prop_Vps41"/>
</dbReference>
<organism evidence="6 7">
    <name type="scientific">Trichophyton verrucosum (strain HKI 0517)</name>
    <dbReference type="NCBI Taxonomy" id="663202"/>
    <lineage>
        <taxon>Eukaryota</taxon>
        <taxon>Fungi</taxon>
        <taxon>Dikarya</taxon>
        <taxon>Ascomycota</taxon>
        <taxon>Pezizomycotina</taxon>
        <taxon>Eurotiomycetes</taxon>
        <taxon>Eurotiomycetidae</taxon>
        <taxon>Onygenales</taxon>
        <taxon>Arthrodermataceae</taxon>
        <taxon>Trichophyton</taxon>
    </lineage>
</organism>
<evidence type="ECO:0000259" key="5">
    <source>
        <dbReference type="Pfam" id="PF23411"/>
    </source>
</evidence>
<dbReference type="Proteomes" id="UP000008383">
    <property type="component" value="Unassembled WGS sequence"/>
</dbReference>
<dbReference type="Pfam" id="PF23411">
    <property type="entry name" value="Beta-prop_Vps41"/>
    <property type="match status" value="2"/>
</dbReference>
<evidence type="ECO:0000256" key="4">
    <source>
        <dbReference type="SAM" id="MobiDB-lite"/>
    </source>
</evidence>
<feature type="region of interest" description="Disordered" evidence="4">
    <location>
        <begin position="1213"/>
        <end position="1240"/>
    </location>
</feature>
<dbReference type="GO" id="GO:0005770">
    <property type="term" value="C:late endosome"/>
    <property type="evidence" value="ECO:0007669"/>
    <property type="project" value="TreeGrafter"/>
</dbReference>
<dbReference type="GeneID" id="9581077"/>
<dbReference type="Gene3D" id="1.25.40.10">
    <property type="entry name" value="Tetratricopeptide repeat domain"/>
    <property type="match status" value="1"/>
</dbReference>
<protein>
    <recommendedName>
        <fullName evidence="5">Vps41 beta-propeller domain-containing protein</fullName>
    </recommendedName>
</protein>
<feature type="domain" description="Vps41 beta-propeller" evidence="5">
    <location>
        <begin position="359"/>
        <end position="491"/>
    </location>
</feature>
<feature type="region of interest" description="Disordered" evidence="4">
    <location>
        <begin position="128"/>
        <end position="164"/>
    </location>
</feature>
<evidence type="ECO:0000313" key="6">
    <source>
        <dbReference type="EMBL" id="EFE41885.1"/>
    </source>
</evidence>
<reference evidence="7" key="1">
    <citation type="journal article" date="2011" name="Genome Biol.">
        <title>Comparative and functional genomics provide insights into the pathogenicity of dermatophytic fungi.</title>
        <authorList>
            <person name="Burmester A."/>
            <person name="Shelest E."/>
            <person name="Gloeckner G."/>
            <person name="Heddergott C."/>
            <person name="Schindler S."/>
            <person name="Staib P."/>
            <person name="Heidel A."/>
            <person name="Felder M."/>
            <person name="Petzold A."/>
            <person name="Szafranski K."/>
            <person name="Feuermann M."/>
            <person name="Pedruzzi I."/>
            <person name="Priebe S."/>
            <person name="Groth M."/>
            <person name="Winkler R."/>
            <person name="Li W."/>
            <person name="Kniemeyer O."/>
            <person name="Schroeckh V."/>
            <person name="Hertweck C."/>
            <person name="Hube B."/>
            <person name="White T.C."/>
            <person name="Platzer M."/>
            <person name="Guthke R."/>
            <person name="Heitman J."/>
            <person name="Woestemeyer J."/>
            <person name="Zipfel P.F."/>
            <person name="Monod M."/>
            <person name="Brakhage A.A."/>
        </authorList>
    </citation>
    <scope>NUCLEOTIDE SEQUENCE [LARGE SCALE GENOMIC DNA]</scope>
    <source>
        <strain evidence="7">HKI 0517</strain>
    </source>
</reference>
<keyword evidence="1" id="KW-0813">Transport</keyword>
<feature type="compositionally biased region" description="Polar residues" evidence="4">
    <location>
        <begin position="645"/>
        <end position="660"/>
    </location>
</feature>
<feature type="compositionally biased region" description="Acidic residues" evidence="4">
    <location>
        <begin position="36"/>
        <end position="61"/>
    </location>
</feature>
<feature type="compositionally biased region" description="Basic and acidic residues" evidence="4">
    <location>
        <begin position="25"/>
        <end position="35"/>
    </location>
</feature>
<dbReference type="GO" id="GO:0030897">
    <property type="term" value="C:HOPS complex"/>
    <property type="evidence" value="ECO:0007669"/>
    <property type="project" value="TreeGrafter"/>
</dbReference>
<dbReference type="InterPro" id="IPR045111">
    <property type="entry name" value="Vps41/Vps8"/>
</dbReference>
<feature type="region of interest" description="Disordered" evidence="4">
    <location>
        <begin position="1"/>
        <end position="68"/>
    </location>
</feature>
<comment type="caution">
    <text evidence="6">The sequence shown here is derived from an EMBL/GenBank/DDBJ whole genome shotgun (WGS) entry which is preliminary data.</text>
</comment>
<dbReference type="InterPro" id="IPR015943">
    <property type="entry name" value="WD40/YVTN_repeat-like_dom_sf"/>
</dbReference>
<dbReference type="InterPro" id="IPR036322">
    <property type="entry name" value="WD40_repeat_dom_sf"/>
</dbReference>
<feature type="compositionally biased region" description="Low complexity" evidence="4">
    <location>
        <begin position="143"/>
        <end position="152"/>
    </location>
</feature>
<dbReference type="GO" id="GO:0009267">
    <property type="term" value="P:cellular response to starvation"/>
    <property type="evidence" value="ECO:0007669"/>
    <property type="project" value="TreeGrafter"/>
</dbReference>
<dbReference type="PANTHER" id="PTHR12616">
    <property type="entry name" value="VACUOLAR PROTEIN SORTING VPS41"/>
    <property type="match status" value="1"/>
</dbReference>
<dbReference type="RefSeq" id="XP_003022503.1">
    <property type="nucleotide sequence ID" value="XM_003022457.1"/>
</dbReference>
<dbReference type="GO" id="GO:0034058">
    <property type="term" value="P:endosomal vesicle fusion"/>
    <property type="evidence" value="ECO:0007669"/>
    <property type="project" value="TreeGrafter"/>
</dbReference>
<dbReference type="InterPro" id="IPR000547">
    <property type="entry name" value="Clathrin_H-chain/VPS_repeat"/>
</dbReference>
<feature type="domain" description="Vps41 beta-propeller" evidence="5">
    <location>
        <begin position="165"/>
        <end position="296"/>
    </location>
</feature>
<name>D4D8E2_TRIVH</name>
<dbReference type="SUPFAM" id="SSF50978">
    <property type="entry name" value="WD40 repeat-like"/>
    <property type="match status" value="1"/>
</dbReference>
<feature type="compositionally biased region" description="Basic and acidic residues" evidence="4">
    <location>
        <begin position="1142"/>
        <end position="1151"/>
    </location>
</feature>
<accession>D4D8E2</accession>
<evidence type="ECO:0000313" key="7">
    <source>
        <dbReference type="Proteomes" id="UP000008383"/>
    </source>
</evidence>
<keyword evidence="7" id="KW-1185">Reference proteome</keyword>
<dbReference type="GO" id="GO:0016236">
    <property type="term" value="P:macroautophagy"/>
    <property type="evidence" value="ECO:0007669"/>
    <property type="project" value="TreeGrafter"/>
</dbReference>
<keyword evidence="2" id="KW-0653">Protein transport</keyword>
<gene>
    <name evidence="6" type="ORF">TRV_03378</name>
</gene>
<sequence length="1281" mass="140415">MEAAGPSEAKSGKHKIQPGTSTTDAGERDTPKDEVVSEEGEEEEEEGDDGEDDEDDVEDEEPRLKYAPITPVLGPLYRNKDATSTFMTAGNKMHVYSVPFFQRLRVYHAHSASIDSISVSPFPPPAPTKADFAPIIQSGGSGASASESPNGSKPQPVTIPPTPSNSIYIATSSMDGNVCVASLVDPKDVTLRNFGRPVSAVALSPEYKSDRTYVSGGKSGNLVLTVGGRVGASSNATLGGASPTGWFGSLGLGGNNGKDRVLHNGEGAISCIKWSRSGKYVAWVNEEGIKIMRSHLHLEQTEAEHAWERFGHTDRPRSQMWDEMAGVWKPRVVWIDEDSLERETASVVQVDDASTRSQRLGNHGPEKLLVGWGGTIWIIKVSRGDQSAGVGKRRIASAEITTKLRTDCIISGVSLYTQNLLLVLSYIIPDDDDPGTPSKQAGPARGIRRRQNGLQPELRLIDIDTEEELSGDILSVRNYENLSASDYHLDTLPLSRIASTTHRGALESITAGLIDATLYPKRLFSSGTSSRSMGSSADKGSGFQVTGTVDSSGLLHGGKYNKEIEIAATAGVRVFVHSPYDCILAVKRGFEDRLAWLDSRERYEEAWELLEQNPDAFNVASGEGEESPPGTPTPSAPGHAGLTLLDNSSIQTTGHSGSTKLEQEKRRVGELWLKQLVGHGEWEKAGNICTKVLRTTAAWDHWICVFARNGKFDEITPHVPIDIEPPLPSFVYEVILGHYVSRDRVRFNELIELWPPNLFETDSVTAAIQDQLLLTDEGTDDWRNLLNCLAKLFLVGGHYREALRCYIKLQDGDAVMSLIREYHLLDSVSEDVPGFILLRVPKNRIKTAPTAELEEATSEPIKLLVREAANGIVRPETVVTQLQEADLGLFLYFYLRALWRGDFVSKEGGRPAIRARGHHRTEAEAGKLVADEGRIMIDGFADTVVELFANYDRPLLMEFLQSSTSYSYDTACSICERRNFTPELIYLLSKTGQTKRALQLILSSLNDISHAISFAKSQDDPDLWDDLLSYSMDKPEYIRALLTEASTAIDPIKLVKRIPSGLEIEGLREGLTRMIRDHDIQASISLGVAKVLAGEVAIRMDALRKGQRQGMKFDVCHDEDSAAEDADGQDKDAHPGTNGETIDEKQERPSKDVTPGRCAGCKKPFVEQGELILLLRPVDSISFVILTGINDLLETETIVVFACGHIYHVSHLHGPPTPEEHGTPQEQDPASPRLHYQPSSIQSPALSRTVGLKVTNARLLRDKIGDGCRICAESLKDSAQQ</sequence>
<evidence type="ECO:0000256" key="3">
    <source>
        <dbReference type="PROSITE-ProRule" id="PRU01006"/>
    </source>
</evidence>
<evidence type="ECO:0000256" key="1">
    <source>
        <dbReference type="ARBA" id="ARBA00022448"/>
    </source>
</evidence>
<dbReference type="KEGG" id="tve:TRV_03378"/>
<evidence type="ECO:0000256" key="2">
    <source>
        <dbReference type="ARBA" id="ARBA00022927"/>
    </source>
</evidence>
<dbReference type="InterPro" id="IPR011990">
    <property type="entry name" value="TPR-like_helical_dom_sf"/>
</dbReference>
<feature type="region of interest" description="Disordered" evidence="4">
    <location>
        <begin position="1120"/>
        <end position="1159"/>
    </location>
</feature>